<keyword evidence="4 9" id="KW-0808">Transferase</keyword>
<dbReference type="SUPFAM" id="SSF53756">
    <property type="entry name" value="UDP-Glycosyltransferase/glycogen phosphorylase"/>
    <property type="match status" value="1"/>
</dbReference>
<evidence type="ECO:0000256" key="9">
    <source>
        <dbReference type="RuleBase" id="RU365103"/>
    </source>
</evidence>
<comment type="similarity">
    <text evidence="9">Belongs to the glycosyltransferase group 1 family.</text>
</comment>
<comment type="catalytic activity">
    <reaction evidence="6 9">
        <text>lipid IVA (E. coli) + CMP-3-deoxy-beta-D-manno-octulosonate = alpha-Kdo-(2-&gt;6)-lipid IVA (E. coli) + CMP + H(+)</text>
        <dbReference type="Rhea" id="RHEA:28066"/>
        <dbReference type="ChEBI" id="CHEBI:15378"/>
        <dbReference type="ChEBI" id="CHEBI:58603"/>
        <dbReference type="ChEBI" id="CHEBI:60364"/>
        <dbReference type="ChEBI" id="CHEBI:60377"/>
        <dbReference type="ChEBI" id="CHEBI:85987"/>
        <dbReference type="EC" id="2.4.99.12"/>
    </reaction>
</comment>
<dbReference type="InterPro" id="IPR039901">
    <property type="entry name" value="Kdotransferase"/>
</dbReference>
<dbReference type="EC" id="2.4.99.12" evidence="2 9"/>
<dbReference type="RefSeq" id="WP_015723645.1">
    <property type="nucleotide sequence ID" value="NC_014972.1"/>
</dbReference>
<evidence type="ECO:0000313" key="12">
    <source>
        <dbReference type="Proteomes" id="UP000006365"/>
    </source>
</evidence>
<name>A0A7U4DNH1_DESPD</name>
<dbReference type="GO" id="GO:0005886">
    <property type="term" value="C:plasma membrane"/>
    <property type="evidence" value="ECO:0007669"/>
    <property type="project" value="UniProtKB-SubCell"/>
</dbReference>
<evidence type="ECO:0000313" key="11">
    <source>
        <dbReference type="EMBL" id="ADW17101.1"/>
    </source>
</evidence>
<dbReference type="Gene3D" id="3.40.50.2000">
    <property type="entry name" value="Glycogen Phosphorylase B"/>
    <property type="match status" value="1"/>
</dbReference>
<proteinExistence type="inferred from homology"/>
<comment type="function">
    <text evidence="9">Involved in lipopolysaccharide (LPS) biosynthesis. Catalyzes the transfer of 3-deoxy-D-manno-octulosonate (Kdo) residue(s) from CMP-Kdo to lipid IV(A), the tetraacyldisaccharide-1,4'-bisphosphate precursor of lipid A.</text>
</comment>
<feature type="site" description="Transition state stabilizer" evidence="8">
    <location>
        <position position="216"/>
    </location>
</feature>
<dbReference type="GO" id="GO:0009245">
    <property type="term" value="P:lipid A biosynthetic process"/>
    <property type="evidence" value="ECO:0007669"/>
    <property type="project" value="TreeGrafter"/>
</dbReference>
<keyword evidence="9" id="KW-0472">Membrane</keyword>
<feature type="domain" description="3-deoxy-D-manno-octulosonic-acid transferase N-terminal" evidence="10">
    <location>
        <begin position="39"/>
        <end position="219"/>
    </location>
</feature>
<dbReference type="Proteomes" id="UP000006365">
    <property type="component" value="Chromosome"/>
</dbReference>
<evidence type="ECO:0000256" key="6">
    <source>
        <dbReference type="ARBA" id="ARBA00049183"/>
    </source>
</evidence>
<sequence>MKTLLYLLYSALGHGLYAILVLALPLTRFVGGRYGYEADQRLGRYPGRVAVRRSGFLTLWIHASSVGETQAALILIDALRASGESFRFILTSTTEQGHRMARTRLADTAICLMAPLDVRPAVRRAIRSLRPDLYIGLETELWPMLLAQLGNAHVPLLLLNGRLSERSHGRYLRVRSFMRTFLAKFEEVAVITEADGRRFADLGVPVNRIQVCGNLKYDMPAEQTEQTRVAQRRRLGVTDQKIFVCGSTHEGEEELLLPVFRQLAATFAVIWVVAPRHLERLPAVESFFRRAGLAVDRYSELARKGRTAPVVLVDTMGDLADLYCGGDYLFCGGSLVNRGGHNIMEAARWGRPVCFGPSMKDFRDAADLLRTGGGGFEVADAAELTVLLLHHHAHPEAYLAACARAADIAASQRGAVARQVAIVRRHLDRRRKSTPPGEFRA</sequence>
<dbReference type="InterPro" id="IPR038107">
    <property type="entry name" value="Glycos_transf_N_sf"/>
</dbReference>
<dbReference type="GO" id="GO:0043842">
    <property type="term" value="F:Kdo transferase activity"/>
    <property type="evidence" value="ECO:0007669"/>
    <property type="project" value="UniProtKB-EC"/>
</dbReference>
<evidence type="ECO:0000256" key="2">
    <source>
        <dbReference type="ARBA" id="ARBA00012621"/>
    </source>
</evidence>
<evidence type="ECO:0000256" key="7">
    <source>
        <dbReference type="PIRSR" id="PIRSR639901-1"/>
    </source>
</evidence>
<dbReference type="AlphaFoldDB" id="A0A7U4DNH1"/>
<reference evidence="11 12" key="1">
    <citation type="journal article" date="2011" name="Stand. Genomic Sci.">
        <title>Complete genome sequence of Desulfobulbus propionicus type strain (1pr3).</title>
        <authorList>
            <person name="Pagani I."/>
            <person name="Lapidus A."/>
            <person name="Nolan M."/>
            <person name="Lucas S."/>
            <person name="Hammon N."/>
            <person name="Deshpande S."/>
            <person name="Cheng J.F."/>
            <person name="Chertkov O."/>
            <person name="Davenport K."/>
            <person name="Tapia R."/>
            <person name="Han C."/>
            <person name="Goodwin L."/>
            <person name="Pitluck S."/>
            <person name="Liolios K."/>
            <person name="Mavromatis K."/>
            <person name="Ivanova N."/>
            <person name="Mikhailova N."/>
            <person name="Pati A."/>
            <person name="Chen A."/>
            <person name="Palaniappan K."/>
            <person name="Land M."/>
            <person name="Hauser L."/>
            <person name="Chang Y.J."/>
            <person name="Jeffries C.D."/>
            <person name="Detter J.C."/>
            <person name="Brambilla E."/>
            <person name="Kannan K.P."/>
            <person name="Djao O.D."/>
            <person name="Rohde M."/>
            <person name="Pukall R."/>
            <person name="Spring S."/>
            <person name="Goker M."/>
            <person name="Sikorski J."/>
            <person name="Woyke T."/>
            <person name="Bristow J."/>
            <person name="Eisen J.A."/>
            <person name="Markowitz V."/>
            <person name="Hugenholtz P."/>
            <person name="Kyrpides N.C."/>
            <person name="Klenk H.P."/>
        </authorList>
    </citation>
    <scope>NUCLEOTIDE SEQUENCE [LARGE SCALE GENOMIC DNA]</scope>
    <source>
        <strain evidence="12">ATCC 33891 / DSM 2032 / 1pr3</strain>
    </source>
</reference>
<gene>
    <name evidence="11" type="ordered locus">Despr_0927</name>
</gene>
<evidence type="ECO:0000256" key="8">
    <source>
        <dbReference type="PIRSR" id="PIRSR639901-2"/>
    </source>
</evidence>
<evidence type="ECO:0000256" key="4">
    <source>
        <dbReference type="ARBA" id="ARBA00022679"/>
    </source>
</evidence>
<keyword evidence="9" id="KW-0448">Lipopolysaccharide biosynthesis</keyword>
<feature type="site" description="Transition state stabilizer" evidence="8">
    <location>
        <position position="138"/>
    </location>
</feature>
<feature type="active site" description="Proton acceptor" evidence="7">
    <location>
        <position position="68"/>
    </location>
</feature>
<keyword evidence="9" id="KW-1003">Cell membrane</keyword>
<evidence type="ECO:0000256" key="5">
    <source>
        <dbReference type="ARBA" id="ARBA00031445"/>
    </source>
</evidence>
<feature type="transmembrane region" description="Helical" evidence="9">
    <location>
        <begin position="6"/>
        <end position="26"/>
    </location>
</feature>
<evidence type="ECO:0000256" key="1">
    <source>
        <dbReference type="ARBA" id="ARBA00004713"/>
    </source>
</evidence>
<dbReference type="InterPro" id="IPR007507">
    <property type="entry name" value="Glycos_transf_N"/>
</dbReference>
<comment type="pathway">
    <text evidence="1 9">Bacterial outer membrane biogenesis; LPS core biosynthesis.</text>
</comment>
<organism evidence="11 12">
    <name type="scientific">Desulfobulbus propionicus (strain ATCC 33891 / DSM 2032 / VKM B-1956 / 1pr3)</name>
    <dbReference type="NCBI Taxonomy" id="577650"/>
    <lineage>
        <taxon>Bacteria</taxon>
        <taxon>Pseudomonadati</taxon>
        <taxon>Thermodesulfobacteriota</taxon>
        <taxon>Desulfobulbia</taxon>
        <taxon>Desulfobulbales</taxon>
        <taxon>Desulfobulbaceae</taxon>
        <taxon>Desulfobulbus</taxon>
    </lineage>
</organism>
<evidence type="ECO:0000259" key="10">
    <source>
        <dbReference type="Pfam" id="PF04413"/>
    </source>
</evidence>
<dbReference type="GO" id="GO:0009244">
    <property type="term" value="P:lipopolysaccharide core region biosynthetic process"/>
    <property type="evidence" value="ECO:0007669"/>
    <property type="project" value="UniProtKB-UniRule"/>
</dbReference>
<dbReference type="EMBL" id="CP002364">
    <property type="protein sequence ID" value="ADW17101.1"/>
    <property type="molecule type" value="Genomic_DNA"/>
</dbReference>
<dbReference type="UniPathway" id="UPA00958"/>
<keyword evidence="9" id="KW-0812">Transmembrane</keyword>
<dbReference type="KEGG" id="dpr:Despr_0927"/>
<dbReference type="Gene3D" id="3.40.50.11720">
    <property type="entry name" value="3-Deoxy-D-manno-octulosonic-acid transferase, N-terminal domain"/>
    <property type="match status" value="1"/>
</dbReference>
<comment type="subcellular location">
    <subcellularLocation>
        <location evidence="9">Cell membrane</location>
    </subcellularLocation>
</comment>
<evidence type="ECO:0000256" key="3">
    <source>
        <dbReference type="ARBA" id="ARBA00019077"/>
    </source>
</evidence>
<accession>A0A7U4DNH1</accession>
<protein>
    <recommendedName>
        <fullName evidence="3 9">3-deoxy-D-manno-octulosonic acid transferase</fullName>
        <shortName evidence="9">Kdo transferase</shortName>
        <ecNumber evidence="2 9">2.4.99.12</ecNumber>
    </recommendedName>
    <alternativeName>
        <fullName evidence="5 9">Lipid IV(A) 3-deoxy-D-manno-octulosonic acid transferase</fullName>
    </alternativeName>
</protein>
<dbReference type="Pfam" id="PF04413">
    <property type="entry name" value="Glycos_transf_N"/>
    <property type="match status" value="1"/>
</dbReference>
<dbReference type="PANTHER" id="PTHR42755">
    <property type="entry name" value="3-DEOXY-MANNO-OCTULOSONATE CYTIDYLYLTRANSFERASE"/>
    <property type="match status" value="1"/>
</dbReference>
<keyword evidence="9" id="KW-1133">Transmembrane helix</keyword>
<dbReference type="PANTHER" id="PTHR42755:SF1">
    <property type="entry name" value="3-DEOXY-D-MANNO-OCTULOSONIC ACID TRANSFERASE, MITOCHONDRIAL-RELATED"/>
    <property type="match status" value="1"/>
</dbReference>
<keyword evidence="12" id="KW-1185">Reference proteome</keyword>